<dbReference type="RefSeq" id="XP_064710321.1">
    <property type="nucleotide sequence ID" value="XM_064851318.1"/>
</dbReference>
<name>A0AAV9NL43_9EURO</name>
<sequence>MAQIPVDHVDILADTADDLHIYDEVIDLDRLLRSMNQPANLARSMKRRYLDFFDDKETLSEHGHRLYVEAQKTEMLQTRTRRRFLEYLDAYQNHGYTKEIDRLAHLEGALHCLKLSQTLSAEFATILEHLFTEFGLHEVAGEIRLETARWRRHCLTVT</sequence>
<dbReference type="Proteomes" id="UP001358417">
    <property type="component" value="Unassembled WGS sequence"/>
</dbReference>
<evidence type="ECO:0008006" key="3">
    <source>
        <dbReference type="Google" id="ProtNLM"/>
    </source>
</evidence>
<dbReference type="AlphaFoldDB" id="A0AAV9NL43"/>
<reference evidence="1 2" key="1">
    <citation type="submission" date="2023-08" db="EMBL/GenBank/DDBJ databases">
        <title>Black Yeasts Isolated from many extreme environments.</title>
        <authorList>
            <person name="Coleine C."/>
            <person name="Stajich J.E."/>
            <person name="Selbmann L."/>
        </authorList>
    </citation>
    <scope>NUCLEOTIDE SEQUENCE [LARGE SCALE GENOMIC DNA]</scope>
    <source>
        <strain evidence="1 2">CCFEE 5792</strain>
    </source>
</reference>
<gene>
    <name evidence="1" type="ORF">LTR84_007766</name>
</gene>
<comment type="caution">
    <text evidence="1">The sequence shown here is derived from an EMBL/GenBank/DDBJ whole genome shotgun (WGS) entry which is preliminary data.</text>
</comment>
<dbReference type="EMBL" id="JAVRRD010000003">
    <property type="protein sequence ID" value="KAK5061224.1"/>
    <property type="molecule type" value="Genomic_DNA"/>
</dbReference>
<dbReference type="GeneID" id="89975931"/>
<proteinExistence type="predicted"/>
<keyword evidence="2" id="KW-1185">Reference proteome</keyword>
<organism evidence="1 2">
    <name type="scientific">Exophiala bonariae</name>
    <dbReference type="NCBI Taxonomy" id="1690606"/>
    <lineage>
        <taxon>Eukaryota</taxon>
        <taxon>Fungi</taxon>
        <taxon>Dikarya</taxon>
        <taxon>Ascomycota</taxon>
        <taxon>Pezizomycotina</taxon>
        <taxon>Eurotiomycetes</taxon>
        <taxon>Chaetothyriomycetidae</taxon>
        <taxon>Chaetothyriales</taxon>
        <taxon>Herpotrichiellaceae</taxon>
        <taxon>Exophiala</taxon>
    </lineage>
</organism>
<accession>A0AAV9NL43</accession>
<evidence type="ECO:0000313" key="2">
    <source>
        <dbReference type="Proteomes" id="UP001358417"/>
    </source>
</evidence>
<evidence type="ECO:0000313" key="1">
    <source>
        <dbReference type="EMBL" id="KAK5061224.1"/>
    </source>
</evidence>
<protein>
    <recommendedName>
        <fullName evidence="3">Globin-sensor domain-containing protein</fullName>
    </recommendedName>
</protein>